<dbReference type="InterPro" id="IPR043038">
    <property type="entry name" value="VbhA_sf"/>
</dbReference>
<accession>A0AB37I1Q8</accession>
<evidence type="ECO:0000259" key="1">
    <source>
        <dbReference type="Pfam" id="PF18495"/>
    </source>
</evidence>
<gene>
    <name evidence="2" type="ORF">J5A53_11725</name>
</gene>
<evidence type="ECO:0000313" key="2">
    <source>
        <dbReference type="EMBL" id="QUC10447.1"/>
    </source>
</evidence>
<dbReference type="Proteomes" id="UP000677180">
    <property type="component" value="Chromosome"/>
</dbReference>
<dbReference type="RefSeq" id="WP_051014929.1">
    <property type="nucleotide sequence ID" value="NZ_CAUVFX010000008.1"/>
</dbReference>
<dbReference type="InterPro" id="IPR041535">
    <property type="entry name" value="VbhA"/>
</dbReference>
<dbReference type="Pfam" id="PF18495">
    <property type="entry name" value="VbhA"/>
    <property type="match status" value="1"/>
</dbReference>
<proteinExistence type="predicted"/>
<dbReference type="AlphaFoldDB" id="A0AB37I1Q8"/>
<name>A0AB37I1Q8_9ACTN</name>
<dbReference type="InterPro" id="IPR033788">
    <property type="entry name" value="VbhA-like"/>
</dbReference>
<feature type="domain" description="Antitoxin VbhA" evidence="1">
    <location>
        <begin position="24"/>
        <end position="65"/>
    </location>
</feature>
<dbReference type="EMBL" id="CP072385">
    <property type="protein sequence ID" value="QUC10447.1"/>
    <property type="molecule type" value="Genomic_DNA"/>
</dbReference>
<protein>
    <recommendedName>
        <fullName evidence="1">Antitoxin VbhA domain-containing protein</fullName>
    </recommendedName>
</protein>
<evidence type="ECO:0000313" key="3">
    <source>
        <dbReference type="Proteomes" id="UP000677180"/>
    </source>
</evidence>
<dbReference type="CDD" id="cd11586">
    <property type="entry name" value="VbhA_like"/>
    <property type="match status" value="1"/>
</dbReference>
<dbReference type="Gene3D" id="1.10.8.1050">
    <property type="entry name" value="Antitoxin VbhA-like"/>
    <property type="match status" value="1"/>
</dbReference>
<reference evidence="2" key="1">
    <citation type="submission" date="2021-03" db="EMBL/GenBank/DDBJ databases">
        <title>Human Oral Microbial Genomes.</title>
        <authorList>
            <person name="Johnston C.D."/>
            <person name="Chen T."/>
            <person name="Dewhirst F.E."/>
        </authorList>
    </citation>
    <scope>NUCLEOTIDE SEQUENCE</scope>
    <source>
        <strain evidence="2">F0714</strain>
    </source>
</reference>
<sequence length="75" mass="8128">MIDVVAEWPELFEGLDERDTEGIRAACASSQLEGRAPTFEGVADLVANARGEITHEEFIARAIARAEAQVGRSAR</sequence>
<organism evidence="2 3">
    <name type="scientific">Arachnia propionica</name>
    <dbReference type="NCBI Taxonomy" id="1750"/>
    <lineage>
        <taxon>Bacteria</taxon>
        <taxon>Bacillati</taxon>
        <taxon>Actinomycetota</taxon>
        <taxon>Actinomycetes</taxon>
        <taxon>Propionibacteriales</taxon>
        <taxon>Propionibacteriaceae</taxon>
        <taxon>Arachnia</taxon>
    </lineage>
</organism>